<evidence type="ECO:0000256" key="6">
    <source>
        <dbReference type="ARBA" id="ARBA00023136"/>
    </source>
</evidence>
<gene>
    <name evidence="10" type="ORF">E3N88_01617</name>
</gene>
<accession>A0A5N6Q3D3</accession>
<proteinExistence type="predicted"/>
<evidence type="ECO:0000256" key="8">
    <source>
        <dbReference type="ARBA" id="ARBA00023329"/>
    </source>
</evidence>
<dbReference type="GO" id="GO:0030136">
    <property type="term" value="C:clathrin-coated vesicle"/>
    <property type="evidence" value="ECO:0007669"/>
    <property type="project" value="UniProtKB-SubCell"/>
</dbReference>
<dbReference type="SUPFAM" id="SSF48464">
    <property type="entry name" value="ENTH/VHS domain"/>
    <property type="match status" value="1"/>
</dbReference>
<dbReference type="SMART" id="SM00273">
    <property type="entry name" value="ENTH"/>
    <property type="match status" value="1"/>
</dbReference>
<comment type="caution">
    <text evidence="10">The sequence shown here is derived from an EMBL/GenBank/DDBJ whole genome shotgun (WGS) entry which is preliminary data.</text>
</comment>
<evidence type="ECO:0000256" key="4">
    <source>
        <dbReference type="ARBA" id="ARBA00022583"/>
    </source>
</evidence>
<keyword evidence="11" id="KW-1185">Reference proteome</keyword>
<dbReference type="GO" id="GO:0048268">
    <property type="term" value="P:clathrin coat assembly"/>
    <property type="evidence" value="ECO:0007669"/>
    <property type="project" value="InterPro"/>
</dbReference>
<reference evidence="10 11" key="1">
    <citation type="submission" date="2019-05" db="EMBL/GenBank/DDBJ databases">
        <title>Mikania micrantha, genome provides insights into the molecular mechanism of rapid growth.</title>
        <authorList>
            <person name="Liu B."/>
        </authorList>
    </citation>
    <scope>NUCLEOTIDE SEQUENCE [LARGE SCALE GENOMIC DNA]</scope>
    <source>
        <strain evidence="10">NLD-2019</strain>
        <tissue evidence="10">Leaf</tissue>
    </source>
</reference>
<name>A0A5N6Q3D3_9ASTR</name>
<dbReference type="GO" id="GO:0032050">
    <property type="term" value="F:clathrin heavy chain binding"/>
    <property type="evidence" value="ECO:0007669"/>
    <property type="project" value="TreeGrafter"/>
</dbReference>
<dbReference type="GO" id="GO:0005794">
    <property type="term" value="C:Golgi apparatus"/>
    <property type="evidence" value="ECO:0007669"/>
    <property type="project" value="UniProtKB-SubCell"/>
</dbReference>
<evidence type="ECO:0000256" key="5">
    <source>
        <dbReference type="ARBA" id="ARBA00023034"/>
    </source>
</evidence>
<dbReference type="Gene3D" id="1.25.40.90">
    <property type="match status" value="1"/>
</dbReference>
<dbReference type="AlphaFoldDB" id="A0A5N6Q3D3"/>
<dbReference type="GO" id="GO:0005545">
    <property type="term" value="F:1-phosphatidylinositol binding"/>
    <property type="evidence" value="ECO:0007669"/>
    <property type="project" value="TreeGrafter"/>
</dbReference>
<dbReference type="EMBL" id="SZYD01000001">
    <property type="protein sequence ID" value="KAD7478481.1"/>
    <property type="molecule type" value="Genomic_DNA"/>
</dbReference>
<evidence type="ECO:0000256" key="1">
    <source>
        <dbReference type="ARBA" id="ARBA00004132"/>
    </source>
</evidence>
<keyword evidence="7" id="KW-0168">Coated pit</keyword>
<evidence type="ECO:0000256" key="3">
    <source>
        <dbReference type="ARBA" id="ARBA00004600"/>
    </source>
</evidence>
<dbReference type="InterPro" id="IPR011417">
    <property type="entry name" value="ANTH_dom"/>
</dbReference>
<dbReference type="GO" id="GO:0072583">
    <property type="term" value="P:clathrin-dependent endocytosis"/>
    <property type="evidence" value="ECO:0007669"/>
    <property type="project" value="InterPro"/>
</dbReference>
<dbReference type="PANTHER" id="PTHR22951:SF76">
    <property type="entry name" value="OS09G0468150 PROTEIN"/>
    <property type="match status" value="1"/>
</dbReference>
<sequence length="321" mass="35984">MRNFIGIVKDRLSLSKHMLLSKPNTSYLHVAVLHTTTHTPSTPPKDHHLATLLSVGDSSRATASVIIYSLTNRLNHTSNSYVALKCLLTIHHIIKRGPFILKDQLSVLLSTGSGGRNNLKLSGFHDGASATTWVLSGWVRWYARYIETIIFTSKITAFVVTTPKTKAEREKQQGSILSFVSSDLTRDFGSLVGVIEEICKVPDNLPRDRLVRCVMELLANDYLSTVSEILLLLSEFKERVNLLSYNDSAELASGLERLSSCKEKLFELFTMKKTSVETLWEMVAELNNKIGTVEFQKTGTIVRVSQLCWVAELRNEARTIQ</sequence>
<keyword evidence="6" id="KW-0472">Membrane</keyword>
<feature type="domain" description="ENTH" evidence="9">
    <location>
        <begin position="20"/>
        <end position="160"/>
    </location>
</feature>
<dbReference type="CDD" id="cd16987">
    <property type="entry name" value="ANTH_N_AP180_plant"/>
    <property type="match status" value="1"/>
</dbReference>
<keyword evidence="4" id="KW-0254">Endocytosis</keyword>
<organism evidence="10 11">
    <name type="scientific">Mikania micrantha</name>
    <name type="common">bitter vine</name>
    <dbReference type="NCBI Taxonomy" id="192012"/>
    <lineage>
        <taxon>Eukaryota</taxon>
        <taxon>Viridiplantae</taxon>
        <taxon>Streptophyta</taxon>
        <taxon>Embryophyta</taxon>
        <taxon>Tracheophyta</taxon>
        <taxon>Spermatophyta</taxon>
        <taxon>Magnoliopsida</taxon>
        <taxon>eudicotyledons</taxon>
        <taxon>Gunneridae</taxon>
        <taxon>Pentapetalae</taxon>
        <taxon>asterids</taxon>
        <taxon>campanulids</taxon>
        <taxon>Asterales</taxon>
        <taxon>Asteraceae</taxon>
        <taxon>Asteroideae</taxon>
        <taxon>Heliantheae alliance</taxon>
        <taxon>Eupatorieae</taxon>
        <taxon>Mikania</taxon>
    </lineage>
</organism>
<dbReference type="OrthoDB" id="44015at2759"/>
<dbReference type="FunFam" id="1.25.40.90:FF:000035">
    <property type="entry name" value="Putative clathrin assembly protein At4g40080"/>
    <property type="match status" value="1"/>
</dbReference>
<dbReference type="PANTHER" id="PTHR22951">
    <property type="entry name" value="CLATHRIN ASSEMBLY PROTEIN"/>
    <property type="match status" value="1"/>
</dbReference>
<evidence type="ECO:0000259" key="9">
    <source>
        <dbReference type="PROSITE" id="PS50942"/>
    </source>
</evidence>
<dbReference type="GO" id="GO:0000149">
    <property type="term" value="F:SNARE binding"/>
    <property type="evidence" value="ECO:0007669"/>
    <property type="project" value="TreeGrafter"/>
</dbReference>
<dbReference type="InterPro" id="IPR008942">
    <property type="entry name" value="ENTH_VHS"/>
</dbReference>
<dbReference type="GO" id="GO:0005546">
    <property type="term" value="F:phosphatidylinositol-4,5-bisphosphate binding"/>
    <property type="evidence" value="ECO:0007669"/>
    <property type="project" value="TreeGrafter"/>
</dbReference>
<evidence type="ECO:0000256" key="2">
    <source>
        <dbReference type="ARBA" id="ARBA00004555"/>
    </source>
</evidence>
<dbReference type="GO" id="GO:0005905">
    <property type="term" value="C:clathrin-coated pit"/>
    <property type="evidence" value="ECO:0007669"/>
    <property type="project" value="UniProtKB-SubCell"/>
</dbReference>
<dbReference type="GO" id="GO:0006900">
    <property type="term" value="P:vesicle budding from membrane"/>
    <property type="evidence" value="ECO:0007669"/>
    <property type="project" value="TreeGrafter"/>
</dbReference>
<dbReference type="InterPro" id="IPR048050">
    <property type="entry name" value="ANTH_N_plant"/>
</dbReference>
<keyword evidence="8" id="KW-0968">Cytoplasmic vesicle</keyword>
<evidence type="ECO:0000313" key="10">
    <source>
        <dbReference type="EMBL" id="KAD7478481.1"/>
    </source>
</evidence>
<dbReference type="InterPro" id="IPR013809">
    <property type="entry name" value="ENTH"/>
</dbReference>
<keyword evidence="5" id="KW-0333">Golgi apparatus</keyword>
<comment type="subcellular location">
    <subcellularLocation>
        <location evidence="1">Cytoplasmic vesicle</location>
        <location evidence="1">Clathrin-coated vesicle</location>
    </subcellularLocation>
    <subcellularLocation>
        <location evidence="2">Golgi apparatus</location>
    </subcellularLocation>
    <subcellularLocation>
        <location evidence="3">Membrane</location>
        <location evidence="3">Clathrin-coated pit</location>
    </subcellularLocation>
</comment>
<dbReference type="Pfam" id="PF07651">
    <property type="entry name" value="ANTH"/>
    <property type="match status" value="1"/>
</dbReference>
<dbReference type="PROSITE" id="PS50942">
    <property type="entry name" value="ENTH"/>
    <property type="match status" value="1"/>
</dbReference>
<evidence type="ECO:0000256" key="7">
    <source>
        <dbReference type="ARBA" id="ARBA00023176"/>
    </source>
</evidence>
<protein>
    <recommendedName>
        <fullName evidence="9">ENTH domain-containing protein</fullName>
    </recommendedName>
</protein>
<dbReference type="InterPro" id="IPR045192">
    <property type="entry name" value="AP180-like"/>
</dbReference>
<evidence type="ECO:0000313" key="11">
    <source>
        <dbReference type="Proteomes" id="UP000326396"/>
    </source>
</evidence>
<dbReference type="Proteomes" id="UP000326396">
    <property type="component" value="Linkage Group LG1"/>
</dbReference>